<dbReference type="InterPro" id="IPR029309">
    <property type="entry name" value="CaRF"/>
</dbReference>
<protein>
    <submittedName>
        <fullName evidence="4">Uncharacterized protein LOC136089631</fullName>
    </submittedName>
</protein>
<dbReference type="Proteomes" id="UP001652625">
    <property type="component" value="Chromosome 13"/>
</dbReference>
<evidence type="ECO:0000313" key="4">
    <source>
        <dbReference type="RefSeq" id="XP_065671754.1"/>
    </source>
</evidence>
<evidence type="ECO:0000259" key="2">
    <source>
        <dbReference type="PROSITE" id="PS50966"/>
    </source>
</evidence>
<organism evidence="3 4">
    <name type="scientific">Hydra vulgaris</name>
    <name type="common">Hydra</name>
    <name type="synonym">Hydra attenuata</name>
    <dbReference type="NCBI Taxonomy" id="6087"/>
    <lineage>
        <taxon>Eukaryota</taxon>
        <taxon>Metazoa</taxon>
        <taxon>Cnidaria</taxon>
        <taxon>Hydrozoa</taxon>
        <taxon>Hydroidolina</taxon>
        <taxon>Anthoathecata</taxon>
        <taxon>Aplanulata</taxon>
        <taxon>Hydridae</taxon>
        <taxon>Hydra</taxon>
    </lineage>
</organism>
<dbReference type="RefSeq" id="XP_065671754.1">
    <property type="nucleotide sequence ID" value="XM_065815682.1"/>
</dbReference>
<keyword evidence="1" id="KW-0862">Zinc</keyword>
<dbReference type="PANTHER" id="PTHR47456:SF1">
    <property type="entry name" value="PHD-TYPE DOMAIN-CONTAINING PROTEIN"/>
    <property type="match status" value="1"/>
</dbReference>
<dbReference type="PANTHER" id="PTHR47456">
    <property type="entry name" value="PHD-TYPE DOMAIN-CONTAINING PROTEIN"/>
    <property type="match status" value="1"/>
</dbReference>
<reference evidence="4" key="1">
    <citation type="submission" date="2025-08" db="UniProtKB">
        <authorList>
            <consortium name="RefSeq"/>
        </authorList>
    </citation>
    <scope>IDENTIFICATION</scope>
</reference>
<sequence length="1016" mass="117544">MLSNDIEINGDDLYDSGSLKDNENGSLMEPEDFIEPRTLSVPLNAINTLEELQILATYADVCSKIKDHEIFYTVHYVAAYTKGMKKTKEELIKKNDKVFFEDIDFSYSGVPFIVSSHCTLDCQQRKDRNVKLKERYRKKQNDKAVADHSFKKSKTNLQVTKKFNCPAKVHIKEVYEFPEFKLDRDSEWLRKDASKKLRVALTENRNIIMCRKYVLIISDISVHRNHPIGDAAGINQLISEDLIVKIGELVGVGVNTVPEMKRHLENFVRIDSSSSNIPLKSNKRFFPRDKTIRNHMMKARQKLRYSFIDQECLLKKVKEWEDNFKGSFIKFRPKGVSLEDNDQELHNSLLFVYPDKWQRRLLLRYVAIFVCENETTEAITEALQCLKQWNPSFEPKFFMTDYSNEEINSLESVKLRRIAHAKTAQDSKEAVKRWLFAYRQDRLLLNINTNNGIERQNQFFKYKFLERRKTSSLTTMLSVCIEEFLPHKYDSYVDENRRASSSYKKYHEKIPNYLTNRPRPLVNHYMRMIDKLYGVDLSGVTALTNRLYNVPSFQFNSRLIYQCYLSDAEHLPTCSCPAWFTSAYPCKHFFAIFLKENLSWFDLGAAYRDSPYFALDLFSEESGPSITVNSPEFTTSMGNSAKTLLKTNTELTKICHTIPRSNSQVLKDGQHSPEACKELLNDIRQLTYLCNSQNALDNLFEELLKVKTTLVESLPSEKGILLHPTIQPETWSKTIIKSPKPFNLPVRRKRKLIKRFGAKYEQSKAAAEICVKLDKKESCYSEIITDHSIDENCASFLVTNDVQFDNQLIEEVIAGESNEHRKATLSEINDHQLQSKFQQIQSLSSSFIGGDELFAIKHCQMLSDEVIHFCQQMMKIQLEIDVGLQDPIKGKINAFHVHQFVPFVQVFHDKNGCETGEIFIFDSLFHGTITLRQKGSKAEDVLARLTAVDRIPFATLANSKDSKNGWKAQGLKIPDDRHAIKTIVMNYANSIKLKVVQELQQKKLKGERFSISLDEW</sequence>
<keyword evidence="3" id="KW-1185">Reference proteome</keyword>
<keyword evidence="1" id="KW-0479">Metal-binding</keyword>
<gene>
    <name evidence="4" type="primary">LOC136089631</name>
</gene>
<dbReference type="InterPro" id="IPR007527">
    <property type="entry name" value="Znf_SWIM"/>
</dbReference>
<dbReference type="GeneID" id="136089631"/>
<feature type="domain" description="SWIM-type" evidence="2">
    <location>
        <begin position="561"/>
        <end position="597"/>
    </location>
</feature>
<dbReference type="PROSITE" id="PS50966">
    <property type="entry name" value="ZF_SWIM"/>
    <property type="match status" value="1"/>
</dbReference>
<name>A0ABM4DBK8_HYDVU</name>
<proteinExistence type="predicted"/>
<evidence type="ECO:0000313" key="3">
    <source>
        <dbReference type="Proteomes" id="UP001652625"/>
    </source>
</evidence>
<evidence type="ECO:0000256" key="1">
    <source>
        <dbReference type="PROSITE-ProRule" id="PRU00325"/>
    </source>
</evidence>
<keyword evidence="1" id="KW-0863">Zinc-finger</keyword>
<dbReference type="Pfam" id="PF15299">
    <property type="entry name" value="ALS2CR8"/>
    <property type="match status" value="1"/>
</dbReference>
<accession>A0ABM4DBK8</accession>